<name>A0AA39G8Z7_MICHY</name>
<protein>
    <submittedName>
        <fullName evidence="2">Uncharacterized protein</fullName>
    </submittedName>
</protein>
<organism evidence="2 3">
    <name type="scientific">Microctonus hyperodae</name>
    <name type="common">Parasitoid wasp</name>
    <dbReference type="NCBI Taxonomy" id="165561"/>
    <lineage>
        <taxon>Eukaryota</taxon>
        <taxon>Metazoa</taxon>
        <taxon>Ecdysozoa</taxon>
        <taxon>Arthropoda</taxon>
        <taxon>Hexapoda</taxon>
        <taxon>Insecta</taxon>
        <taxon>Pterygota</taxon>
        <taxon>Neoptera</taxon>
        <taxon>Endopterygota</taxon>
        <taxon>Hymenoptera</taxon>
        <taxon>Apocrita</taxon>
        <taxon>Ichneumonoidea</taxon>
        <taxon>Braconidae</taxon>
        <taxon>Euphorinae</taxon>
        <taxon>Microctonus</taxon>
    </lineage>
</organism>
<feature type="region of interest" description="Disordered" evidence="1">
    <location>
        <begin position="234"/>
        <end position="257"/>
    </location>
</feature>
<gene>
    <name evidence="2" type="ORF">PV327_001332</name>
</gene>
<dbReference type="InterPro" id="IPR024079">
    <property type="entry name" value="MetalloPept_cat_dom_sf"/>
</dbReference>
<accession>A0AA39G8Z7</accession>
<evidence type="ECO:0000313" key="2">
    <source>
        <dbReference type="EMBL" id="KAK0183275.1"/>
    </source>
</evidence>
<comment type="caution">
    <text evidence="2">The sequence shown here is derived from an EMBL/GenBank/DDBJ whole genome shotgun (WGS) entry which is preliminary data.</text>
</comment>
<dbReference type="AlphaFoldDB" id="A0AA39G8Z7"/>
<dbReference type="GO" id="GO:0008237">
    <property type="term" value="F:metallopeptidase activity"/>
    <property type="evidence" value="ECO:0007669"/>
    <property type="project" value="InterPro"/>
</dbReference>
<dbReference type="Gene3D" id="3.40.390.10">
    <property type="entry name" value="Collagenase (Catalytic Domain)"/>
    <property type="match status" value="1"/>
</dbReference>
<dbReference type="Proteomes" id="UP001168972">
    <property type="component" value="Unassembled WGS sequence"/>
</dbReference>
<reference evidence="2" key="1">
    <citation type="journal article" date="2023" name="bioRxiv">
        <title>Scaffold-level genome assemblies of two parasitoid biocontrol wasps reveal the parthenogenesis mechanism and an associated novel virus.</title>
        <authorList>
            <person name="Inwood S."/>
            <person name="Skelly J."/>
            <person name="Guhlin J."/>
            <person name="Harrop T."/>
            <person name="Goldson S."/>
            <person name="Dearden P."/>
        </authorList>
    </citation>
    <scope>NUCLEOTIDE SEQUENCE</scope>
    <source>
        <strain evidence="2">Lincoln</strain>
        <tissue evidence="2">Whole body</tissue>
    </source>
</reference>
<reference evidence="2" key="2">
    <citation type="submission" date="2023-03" db="EMBL/GenBank/DDBJ databases">
        <authorList>
            <person name="Inwood S.N."/>
            <person name="Skelly J.G."/>
            <person name="Guhlin J."/>
            <person name="Harrop T.W.R."/>
            <person name="Goldson S.G."/>
            <person name="Dearden P.K."/>
        </authorList>
    </citation>
    <scope>NUCLEOTIDE SEQUENCE</scope>
    <source>
        <strain evidence="2">Lincoln</strain>
        <tissue evidence="2">Whole body</tissue>
    </source>
</reference>
<evidence type="ECO:0000256" key="1">
    <source>
        <dbReference type="SAM" id="MobiDB-lite"/>
    </source>
</evidence>
<proteinExistence type="predicted"/>
<sequence length="637" mass="73815">MAKNSEMNLIIILSGLFCFFIITEARYKVLNVQIKNGDEIIELKWKRTEQYLVNENLPVWLAKKDTQPIVYGMGRIIAYQDIEKSSAVIYMSKFKVFYGIIDTRFYIARLPFDELLGPNIYHDVKDGYIFSYDEKNNENSDVNQKYNNILIDLFRVDNEKVEDDFKDSVENDNLDETLDYDDIISQLNQDDVNAIKLVLNSDNEEDNIIVHGEDNHHECQVEDYYDDILAKLTEHEENTKNPMTDVDQNREEEEEEQGYDDILSNFNEDELNLINSIIDSSNIPSTSGLSSQHMIQHDVGHDTPSTSVHVSQIESITQPQNTVVHDKKKSDVIQGFRGLILRIGDREPNAFPYGLSKTNLPSSKKNQRIHADKTLFKFMKYIEKYRNIFPEDSFDVFFVSTNYAIQKNSKIVPACSRSTSNILIQRRRNAPYLDLLGSIVGIKDFRDFIFATRAVTESLGIGYDPSSQESEICSENNCHIMQKCSIFNQKCLKWSRRSQHEFEIFLSSNTNRCFLLNYPRSLRIYNLAATTIDPKTQCLCYGFEKKKVDELYSSNIVKTICHKQLLCIDHNPRNGVPPPIDGTPCEHNMVQEYFGDNEHEGKEDEESEKQEPYCLRTSRNNLLVNRKSFIKFKTLVN</sequence>
<evidence type="ECO:0000313" key="3">
    <source>
        <dbReference type="Proteomes" id="UP001168972"/>
    </source>
</evidence>
<dbReference type="EMBL" id="JAQQBR010000001">
    <property type="protein sequence ID" value="KAK0183275.1"/>
    <property type="molecule type" value="Genomic_DNA"/>
</dbReference>
<keyword evidence="3" id="KW-1185">Reference proteome</keyword>